<comment type="caution">
    <text evidence="2">The sequence shown here is derived from an EMBL/GenBank/DDBJ whole genome shotgun (WGS) entry which is preliminary data.</text>
</comment>
<dbReference type="Proteomes" id="UP000032305">
    <property type="component" value="Unassembled WGS sequence"/>
</dbReference>
<evidence type="ECO:0000313" key="3">
    <source>
        <dbReference type="Proteomes" id="UP000032305"/>
    </source>
</evidence>
<gene>
    <name evidence="2" type="ORF">SP5_098_00460</name>
</gene>
<evidence type="ECO:0000313" key="2">
    <source>
        <dbReference type="EMBL" id="GAM02769.1"/>
    </source>
</evidence>
<evidence type="ECO:0000256" key="1">
    <source>
        <dbReference type="SAM" id="MobiDB-lite"/>
    </source>
</evidence>
<feature type="compositionally biased region" description="Basic and acidic residues" evidence="1">
    <location>
        <begin position="54"/>
        <end position="65"/>
    </location>
</feature>
<accession>A0A0A1WCU6</accession>
<keyword evidence="3" id="KW-1185">Reference proteome</keyword>
<sequence>MRGQGSGKGLGRYALADAPAKLNAWADRHALPAVAQYNGSSASLGHDPGALGPNDKRPRFARSADKPQTAITGNEPAGR</sequence>
<dbReference type="AlphaFoldDB" id="A0A0A1WCU6"/>
<feature type="region of interest" description="Disordered" evidence="1">
    <location>
        <begin position="39"/>
        <end position="79"/>
    </location>
</feature>
<organism evidence="2 3">
    <name type="scientific">Sphingomonas parapaucimobilis NBRC 15100</name>
    <dbReference type="NCBI Taxonomy" id="1219049"/>
    <lineage>
        <taxon>Bacteria</taxon>
        <taxon>Pseudomonadati</taxon>
        <taxon>Pseudomonadota</taxon>
        <taxon>Alphaproteobacteria</taxon>
        <taxon>Sphingomonadales</taxon>
        <taxon>Sphingomonadaceae</taxon>
        <taxon>Sphingomonas</taxon>
    </lineage>
</organism>
<dbReference type="EMBL" id="BBPI01000098">
    <property type="protein sequence ID" value="GAM02769.1"/>
    <property type="molecule type" value="Genomic_DNA"/>
</dbReference>
<protein>
    <submittedName>
        <fullName evidence="2">Uncharacterized protein</fullName>
    </submittedName>
</protein>
<proteinExistence type="predicted"/>
<reference evidence="2 3" key="1">
    <citation type="submission" date="2014-11" db="EMBL/GenBank/DDBJ databases">
        <title>Whole genome shotgun sequence of Sphingomonas parapaucimobilis NBRC 15100.</title>
        <authorList>
            <person name="Katano-Makiyama Y."/>
            <person name="Hosoyama A."/>
            <person name="Hashimoto M."/>
            <person name="Hosoyama Y."/>
            <person name="Noguchi M."/>
            <person name="Numata M."/>
            <person name="Tsuchikane K."/>
            <person name="Hirakata S."/>
            <person name="Uohara A."/>
            <person name="Shimodaira J."/>
            <person name="Ohji S."/>
            <person name="Ichikawa N."/>
            <person name="Kimura A."/>
            <person name="Yamazoe A."/>
            <person name="Fujita N."/>
        </authorList>
    </citation>
    <scope>NUCLEOTIDE SEQUENCE [LARGE SCALE GENOMIC DNA]</scope>
    <source>
        <strain evidence="2 3">NBRC 15100</strain>
    </source>
</reference>
<name>A0A0A1WCU6_9SPHN</name>